<protein>
    <submittedName>
        <fullName evidence="5">Type IV pilus biogenesis/stability protein PilW</fullName>
    </submittedName>
</protein>
<feature type="signal peptide" evidence="4">
    <location>
        <begin position="1"/>
        <end position="23"/>
    </location>
</feature>
<dbReference type="PANTHER" id="PTHR45586:SF1">
    <property type="entry name" value="LIPOPOLYSACCHARIDE ASSEMBLY PROTEIN B"/>
    <property type="match status" value="1"/>
</dbReference>
<dbReference type="SUPFAM" id="SSF48452">
    <property type="entry name" value="TPR-like"/>
    <property type="match status" value="1"/>
</dbReference>
<evidence type="ECO:0000256" key="4">
    <source>
        <dbReference type="SAM" id="SignalP"/>
    </source>
</evidence>
<evidence type="ECO:0000313" key="5">
    <source>
        <dbReference type="EMBL" id="TBW59069.1"/>
    </source>
</evidence>
<dbReference type="InterPro" id="IPR051012">
    <property type="entry name" value="CellSynth/LPSAsmb/PSIAsmb"/>
</dbReference>
<organism evidence="5 6">
    <name type="scientific">Marinobacter halodurans</name>
    <dbReference type="NCBI Taxonomy" id="2528979"/>
    <lineage>
        <taxon>Bacteria</taxon>
        <taxon>Pseudomonadati</taxon>
        <taxon>Pseudomonadota</taxon>
        <taxon>Gammaproteobacteria</taxon>
        <taxon>Pseudomonadales</taxon>
        <taxon>Marinobacteraceae</taxon>
        <taxon>Marinobacter</taxon>
    </lineage>
</organism>
<dbReference type="PROSITE" id="PS50293">
    <property type="entry name" value="TPR_REGION"/>
    <property type="match status" value="1"/>
</dbReference>
<evidence type="ECO:0000313" key="6">
    <source>
        <dbReference type="Proteomes" id="UP000313645"/>
    </source>
</evidence>
<dbReference type="Gene3D" id="1.25.40.10">
    <property type="entry name" value="Tetratricopeptide repeat domain"/>
    <property type="match status" value="1"/>
</dbReference>
<feature type="repeat" description="TPR" evidence="3">
    <location>
        <begin position="147"/>
        <end position="180"/>
    </location>
</feature>
<feature type="chain" id="PRO_5046642424" evidence="4">
    <location>
        <begin position="24"/>
        <end position="267"/>
    </location>
</feature>
<evidence type="ECO:0000256" key="3">
    <source>
        <dbReference type="PROSITE-ProRule" id="PRU00339"/>
    </source>
</evidence>
<evidence type="ECO:0000256" key="1">
    <source>
        <dbReference type="ARBA" id="ARBA00022737"/>
    </source>
</evidence>
<dbReference type="InterPro" id="IPR013360">
    <property type="entry name" value="Pilus_4_PilW"/>
</dbReference>
<keyword evidence="4" id="KW-0732">Signal</keyword>
<feature type="repeat" description="TPR" evidence="3">
    <location>
        <begin position="43"/>
        <end position="76"/>
    </location>
</feature>
<dbReference type="Proteomes" id="UP000313645">
    <property type="component" value="Unassembled WGS sequence"/>
</dbReference>
<proteinExistence type="predicted"/>
<accession>A0ABY1ZQ53</accession>
<dbReference type="EMBL" id="SJDL01000002">
    <property type="protein sequence ID" value="TBW59069.1"/>
    <property type="molecule type" value="Genomic_DNA"/>
</dbReference>
<dbReference type="PANTHER" id="PTHR45586">
    <property type="entry name" value="TPR REPEAT-CONTAINING PROTEIN PA4667"/>
    <property type="match status" value="1"/>
</dbReference>
<comment type="caution">
    <text evidence="5">The sequence shown here is derived from an EMBL/GenBank/DDBJ whole genome shotgun (WGS) entry which is preliminary data.</text>
</comment>
<keyword evidence="1" id="KW-0677">Repeat</keyword>
<dbReference type="RefSeq" id="WP_131478436.1">
    <property type="nucleotide sequence ID" value="NZ_SJDL01000002.1"/>
</dbReference>
<keyword evidence="2 3" id="KW-0802">TPR repeat</keyword>
<name>A0ABY1ZQ53_9GAMM</name>
<dbReference type="Pfam" id="PF13424">
    <property type="entry name" value="TPR_12"/>
    <property type="match status" value="2"/>
</dbReference>
<dbReference type="InterPro" id="IPR011990">
    <property type="entry name" value="TPR-like_helical_dom_sf"/>
</dbReference>
<dbReference type="NCBIfam" id="TIGR02521">
    <property type="entry name" value="type_IV_pilW"/>
    <property type="match status" value="1"/>
</dbReference>
<keyword evidence="6" id="KW-1185">Reference proteome</keyword>
<evidence type="ECO:0000256" key="2">
    <source>
        <dbReference type="ARBA" id="ARBA00022803"/>
    </source>
</evidence>
<dbReference type="PROSITE" id="PS50005">
    <property type="entry name" value="TPR"/>
    <property type="match status" value="2"/>
</dbReference>
<reference evidence="5 6" key="1">
    <citation type="submission" date="2019-02" db="EMBL/GenBank/DDBJ databases">
        <title>Marinobacter halodurans sp. nov., a marine bacterium isolated from sea tidal flat.</title>
        <authorList>
            <person name="Yoo Y."/>
            <person name="Lee D.W."/>
            <person name="Kim B.S."/>
            <person name="Kim J.-J."/>
        </authorList>
    </citation>
    <scope>NUCLEOTIDE SEQUENCE [LARGE SCALE GENOMIC DNA]</scope>
    <source>
        <strain evidence="5 6">YJ-S3-2</strain>
    </source>
</reference>
<dbReference type="SMART" id="SM00028">
    <property type="entry name" value="TPR"/>
    <property type="match status" value="4"/>
</dbReference>
<sequence length="267" mass="29808">MKVPGYPVCVVRALVVLGLLALAGCVTTTDSPFAKEANKQKAEENYVKLGMAYIGQGNYDRARDHLERALQINPDSPGALSGMGLIYQTEGEPDLAEKSFREALDSDSGYTRGRVFYGAFLYNQGRYKEAETQFSRASQDTEYDDRGSVFYNLGRTQDELGHFEDAVASYKRAVGLSRGNANYLLALSTSLVRQGDYASAEHYYNQLVGMMQHNPKLKHSPESLLTGLRLAHHFGDENREASLALLLRKQYPESEQLKQYRALISND</sequence>
<dbReference type="PROSITE" id="PS51257">
    <property type="entry name" value="PROKAR_LIPOPROTEIN"/>
    <property type="match status" value="1"/>
</dbReference>
<dbReference type="InterPro" id="IPR019734">
    <property type="entry name" value="TPR_rpt"/>
</dbReference>
<gene>
    <name evidence="5" type="primary">pilW</name>
    <name evidence="5" type="ORF">EZI54_01790</name>
</gene>